<dbReference type="NCBIfam" id="TIGR02221">
    <property type="entry name" value="cas_TM1812"/>
    <property type="match status" value="1"/>
</dbReference>
<organism evidence="1">
    <name type="scientific">Schlesneria paludicola</name>
    <dbReference type="NCBI Taxonomy" id="360056"/>
    <lineage>
        <taxon>Bacteria</taxon>
        <taxon>Pseudomonadati</taxon>
        <taxon>Planctomycetota</taxon>
        <taxon>Planctomycetia</taxon>
        <taxon>Planctomycetales</taxon>
        <taxon>Planctomycetaceae</taxon>
        <taxon>Schlesneria</taxon>
    </lineage>
</organism>
<dbReference type="EMBL" id="DSVQ01000016">
    <property type="protein sequence ID" value="HGT40096.1"/>
    <property type="molecule type" value="Genomic_DNA"/>
</dbReference>
<dbReference type="InterPro" id="IPR011742">
    <property type="entry name" value="CRISPR-assoc_prot_TM1812"/>
</dbReference>
<accession>A0A7C4LM96</accession>
<sequence length="434" mass="48753">MVCRCLMHQEEGIDTSTCEENSTMPTTVVSFLGTGQKQNPQDSRSGYRTTTYRFTRPNGGEFLSTTSLFGTALIHFLRETNVTIDRWIVLGTSASLWSELNQVLPNPDLVLEQYCAIDDLVAARSVDQAALDAWQQTLNTQAHPLELRLCLTGEAIDPASQQPIAAALFLNVPRDNNLVFDISHGFRHQPIIATNVVSLMRWTHSISSVSFYSGVWEARDHKNIAPVAVMPICQDLVHATEAAATLALTGNFEPLARCLGYDAEMAWFLENTNHLGNARTQARHLRNLVTHYDDAVKAELAALLQERLQWSEGDRFADRVLQSARTAVDRKDYLRAVILAYEALVIKAVQVLHLNADPMNYQTREQTLTELFAHLRGDDRELVTDLQHTRNACAHGTRSDRASAQQVLAQPQEFRRLIEKTFTLFDRLPQLLTS</sequence>
<dbReference type="AlphaFoldDB" id="A0A7C4LM96"/>
<dbReference type="SUPFAM" id="SSF160980">
    <property type="entry name" value="SSO1389-like"/>
    <property type="match status" value="1"/>
</dbReference>
<protein>
    <submittedName>
        <fullName evidence="1">TIGR02221 family CRISPR-associated protein</fullName>
    </submittedName>
</protein>
<proteinExistence type="predicted"/>
<comment type="caution">
    <text evidence="1">The sequence shown here is derived from an EMBL/GenBank/DDBJ whole genome shotgun (WGS) entry which is preliminary data.</text>
</comment>
<dbReference type="NCBIfam" id="TIGR02549">
    <property type="entry name" value="CRISPR_DxTHG"/>
    <property type="match status" value="1"/>
</dbReference>
<name>A0A7C4LM96_9PLAN</name>
<evidence type="ECO:0000313" key="1">
    <source>
        <dbReference type="EMBL" id="HGT40096.1"/>
    </source>
</evidence>
<gene>
    <name evidence="1" type="ORF">ENS64_12665</name>
</gene>
<dbReference type="InterPro" id="IPR013383">
    <property type="entry name" value="CRISPR-assoc_prot_DxTHG_CS"/>
</dbReference>
<reference evidence="1" key="1">
    <citation type="journal article" date="2020" name="mSystems">
        <title>Genome- and Community-Level Interaction Insights into Carbon Utilization and Element Cycling Functions of Hydrothermarchaeota in Hydrothermal Sediment.</title>
        <authorList>
            <person name="Zhou Z."/>
            <person name="Liu Y."/>
            <person name="Xu W."/>
            <person name="Pan J."/>
            <person name="Luo Z.H."/>
            <person name="Li M."/>
        </authorList>
    </citation>
    <scope>NUCLEOTIDE SEQUENCE [LARGE SCALE GENOMIC DNA]</scope>
    <source>
        <strain evidence="1">SpSt-508</strain>
    </source>
</reference>